<evidence type="ECO:0000313" key="2">
    <source>
        <dbReference type="EMBL" id="KAG5632043.1"/>
    </source>
</evidence>
<evidence type="ECO:0000256" key="1">
    <source>
        <dbReference type="SAM" id="MobiDB-lite"/>
    </source>
</evidence>
<dbReference type="InterPro" id="IPR004158">
    <property type="entry name" value="DUF247_pln"/>
</dbReference>
<accession>A0A9J6B603</accession>
<dbReference type="PANTHER" id="PTHR31170">
    <property type="entry name" value="BNAC04G53230D PROTEIN"/>
    <property type="match status" value="1"/>
</dbReference>
<dbReference type="Proteomes" id="UP000824120">
    <property type="component" value="Chromosome 1"/>
</dbReference>
<protein>
    <submittedName>
        <fullName evidence="2">Uncharacterized protein</fullName>
    </submittedName>
</protein>
<reference evidence="2 3" key="1">
    <citation type="submission" date="2020-09" db="EMBL/GenBank/DDBJ databases">
        <title>De no assembly of potato wild relative species, Solanum commersonii.</title>
        <authorList>
            <person name="Cho K."/>
        </authorList>
    </citation>
    <scope>NUCLEOTIDE SEQUENCE [LARGE SCALE GENOMIC DNA]</scope>
    <source>
        <strain evidence="2">LZ3.2</strain>
        <tissue evidence="2">Leaf</tissue>
    </source>
</reference>
<dbReference type="EMBL" id="JACXVP010000001">
    <property type="protein sequence ID" value="KAG5632043.1"/>
    <property type="molecule type" value="Genomic_DNA"/>
</dbReference>
<evidence type="ECO:0000313" key="3">
    <source>
        <dbReference type="Proteomes" id="UP000824120"/>
    </source>
</evidence>
<dbReference type="AlphaFoldDB" id="A0A9J6B603"/>
<dbReference type="OrthoDB" id="591587at2759"/>
<feature type="compositionally biased region" description="Basic and acidic residues" evidence="1">
    <location>
        <begin position="287"/>
        <end position="300"/>
    </location>
</feature>
<sequence>MGLCESNPAAYTPKVVSIGPYHKKNPQLRPMEKYKLLYLRWFLQRNEALDMEICISELEELKEKALKCYDNIEDIGNIKHLLHAVHIFSCHGQNSVEKPKYDITRQKAVPNATELSEAGVSFVKVGYCYKEDNGGDTTSLFDITFENGLMKIPYFEVFDYTETFLRNLIAYEQQSSDVLPTYFSDYVTFMDHLINSEKDVNLLCQKGIIENWMGEDKEVASLFNKIGNGVGVYSNFYYSEEFKKAVEHYEKPWNKMKANLLHNYFSSPWRWDHNQESGCLESGSGSVRDRESDPGSRVEVESRVGVRSQFKVKSRVSNLSQVSSPMLRVGSRSSSTSEIRVGNWVSVQYWES</sequence>
<proteinExistence type="predicted"/>
<dbReference type="PANTHER" id="PTHR31170:SF25">
    <property type="entry name" value="BNAA09G04570D PROTEIN"/>
    <property type="match status" value="1"/>
</dbReference>
<comment type="caution">
    <text evidence="2">The sequence shown here is derived from an EMBL/GenBank/DDBJ whole genome shotgun (WGS) entry which is preliminary data.</text>
</comment>
<name>A0A9J6B603_SOLCO</name>
<gene>
    <name evidence="2" type="ORF">H5410_003760</name>
</gene>
<organism evidence="2 3">
    <name type="scientific">Solanum commersonii</name>
    <name type="common">Commerson's wild potato</name>
    <name type="synonym">Commerson's nightshade</name>
    <dbReference type="NCBI Taxonomy" id="4109"/>
    <lineage>
        <taxon>Eukaryota</taxon>
        <taxon>Viridiplantae</taxon>
        <taxon>Streptophyta</taxon>
        <taxon>Embryophyta</taxon>
        <taxon>Tracheophyta</taxon>
        <taxon>Spermatophyta</taxon>
        <taxon>Magnoliopsida</taxon>
        <taxon>eudicotyledons</taxon>
        <taxon>Gunneridae</taxon>
        <taxon>Pentapetalae</taxon>
        <taxon>asterids</taxon>
        <taxon>lamiids</taxon>
        <taxon>Solanales</taxon>
        <taxon>Solanaceae</taxon>
        <taxon>Solanoideae</taxon>
        <taxon>Solaneae</taxon>
        <taxon>Solanum</taxon>
    </lineage>
</organism>
<dbReference type="Pfam" id="PF03140">
    <property type="entry name" value="DUF247"/>
    <property type="match status" value="2"/>
</dbReference>
<keyword evidence="3" id="KW-1185">Reference proteome</keyword>
<feature type="region of interest" description="Disordered" evidence="1">
    <location>
        <begin position="279"/>
        <end position="300"/>
    </location>
</feature>